<feature type="region of interest" description="Disordered" evidence="1">
    <location>
        <begin position="1"/>
        <end position="37"/>
    </location>
</feature>
<comment type="caution">
    <text evidence="3">The sequence shown here is derived from an EMBL/GenBank/DDBJ whole genome shotgun (WGS) entry which is preliminary data.</text>
</comment>
<evidence type="ECO:0000259" key="2">
    <source>
        <dbReference type="PROSITE" id="PS00036"/>
    </source>
</evidence>
<dbReference type="STRING" id="7375.A0A0L0C1I8"/>
<dbReference type="EMBL" id="JRES01001002">
    <property type="protein sequence ID" value="KNC26223.1"/>
    <property type="molecule type" value="Genomic_DNA"/>
</dbReference>
<dbReference type="GO" id="GO:0005634">
    <property type="term" value="C:nucleus"/>
    <property type="evidence" value="ECO:0007669"/>
    <property type="project" value="TreeGrafter"/>
</dbReference>
<feature type="compositionally biased region" description="Low complexity" evidence="1">
    <location>
        <begin position="201"/>
        <end position="212"/>
    </location>
</feature>
<accession>A0A0L0C1I8</accession>
<evidence type="ECO:0000256" key="1">
    <source>
        <dbReference type="SAM" id="MobiDB-lite"/>
    </source>
</evidence>
<dbReference type="CDD" id="cd14809">
    <property type="entry name" value="bZIP_AUREO-like"/>
    <property type="match status" value="1"/>
</dbReference>
<reference evidence="3 4" key="1">
    <citation type="journal article" date="2015" name="Nat. Commun.">
        <title>Lucilia cuprina genome unlocks parasitic fly biology to underpin future interventions.</title>
        <authorList>
            <person name="Anstead C.A."/>
            <person name="Korhonen P.K."/>
            <person name="Young N.D."/>
            <person name="Hall R.S."/>
            <person name="Jex A.R."/>
            <person name="Murali S.C."/>
            <person name="Hughes D.S."/>
            <person name="Lee S.F."/>
            <person name="Perry T."/>
            <person name="Stroehlein A.J."/>
            <person name="Ansell B.R."/>
            <person name="Breugelmans B."/>
            <person name="Hofmann A."/>
            <person name="Qu J."/>
            <person name="Dugan S."/>
            <person name="Lee S.L."/>
            <person name="Chao H."/>
            <person name="Dinh H."/>
            <person name="Han Y."/>
            <person name="Doddapaneni H.V."/>
            <person name="Worley K.C."/>
            <person name="Muzny D.M."/>
            <person name="Ioannidis P."/>
            <person name="Waterhouse R.M."/>
            <person name="Zdobnov E.M."/>
            <person name="James P.J."/>
            <person name="Bagnall N.H."/>
            <person name="Kotze A.C."/>
            <person name="Gibbs R.A."/>
            <person name="Richards S."/>
            <person name="Batterham P."/>
            <person name="Gasser R.B."/>
        </authorList>
    </citation>
    <scope>NUCLEOTIDE SEQUENCE [LARGE SCALE GENOMIC DNA]</scope>
    <source>
        <strain evidence="3 4">LS</strain>
        <tissue evidence="3">Full body</tissue>
    </source>
</reference>
<feature type="region of interest" description="Disordered" evidence="1">
    <location>
        <begin position="58"/>
        <end position="87"/>
    </location>
</feature>
<feature type="domain" description="BZIP" evidence="2">
    <location>
        <begin position="319"/>
        <end position="333"/>
    </location>
</feature>
<organism evidence="3 4">
    <name type="scientific">Lucilia cuprina</name>
    <name type="common">Green bottle fly</name>
    <name type="synonym">Australian sheep blowfly</name>
    <dbReference type="NCBI Taxonomy" id="7375"/>
    <lineage>
        <taxon>Eukaryota</taxon>
        <taxon>Metazoa</taxon>
        <taxon>Ecdysozoa</taxon>
        <taxon>Arthropoda</taxon>
        <taxon>Hexapoda</taxon>
        <taxon>Insecta</taxon>
        <taxon>Pterygota</taxon>
        <taxon>Neoptera</taxon>
        <taxon>Endopterygota</taxon>
        <taxon>Diptera</taxon>
        <taxon>Brachycera</taxon>
        <taxon>Muscomorpha</taxon>
        <taxon>Oestroidea</taxon>
        <taxon>Calliphoridae</taxon>
        <taxon>Luciliinae</taxon>
        <taxon>Lucilia</taxon>
    </lineage>
</organism>
<feature type="compositionally biased region" description="Polar residues" evidence="1">
    <location>
        <begin position="12"/>
        <end position="25"/>
    </location>
</feature>
<dbReference type="OrthoDB" id="8931646at2759"/>
<feature type="compositionally biased region" description="Low complexity" evidence="1">
    <location>
        <begin position="146"/>
        <end position="157"/>
    </location>
</feature>
<protein>
    <submittedName>
        <fullName evidence="3">CREBRF-like protein</fullName>
    </submittedName>
</protein>
<dbReference type="GO" id="GO:0000977">
    <property type="term" value="F:RNA polymerase II transcription regulatory region sequence-specific DNA binding"/>
    <property type="evidence" value="ECO:0007669"/>
    <property type="project" value="TreeGrafter"/>
</dbReference>
<feature type="region of interest" description="Disordered" evidence="1">
    <location>
        <begin position="146"/>
        <end position="212"/>
    </location>
</feature>
<dbReference type="GO" id="GO:0006986">
    <property type="term" value="P:response to unfolded protein"/>
    <property type="evidence" value="ECO:0007669"/>
    <property type="project" value="InterPro"/>
</dbReference>
<name>A0A0L0C1I8_LUCCU</name>
<dbReference type="PANTHER" id="PTHR21552">
    <property type="entry name" value="ADULT RETINA PROTEIN"/>
    <property type="match status" value="1"/>
</dbReference>
<dbReference type="PROSITE" id="PS00036">
    <property type="entry name" value="BZIP_BASIC"/>
    <property type="match status" value="1"/>
</dbReference>
<proteinExistence type="predicted"/>
<feature type="compositionally biased region" description="Pro residues" evidence="1">
    <location>
        <begin position="1"/>
        <end position="10"/>
    </location>
</feature>
<evidence type="ECO:0000313" key="3">
    <source>
        <dbReference type="EMBL" id="KNC26223.1"/>
    </source>
</evidence>
<dbReference type="PANTHER" id="PTHR21552:SF2">
    <property type="entry name" value="CREB3 REGULATORY FACTOR"/>
    <property type="match status" value="1"/>
</dbReference>
<gene>
    <name evidence="3" type="ORF">FF38_13653</name>
</gene>
<dbReference type="GO" id="GO:0000981">
    <property type="term" value="F:DNA-binding transcription factor activity, RNA polymerase II-specific"/>
    <property type="evidence" value="ECO:0007669"/>
    <property type="project" value="TreeGrafter"/>
</dbReference>
<feature type="non-terminal residue" evidence="3">
    <location>
        <position position="396"/>
    </location>
</feature>
<sequence>MNSITPPPPHANRSQYQSQVKSRNMQELLKKDFSISPDRNNSSCFLGHSVPATHGLRMSANTLSPSSGSSGFGSTNGANISSGSSNAPVISVNSARKQMYMANEGNTISRLSSSAPTHLGPTDIWMRREPRQHLLSTSSLAEAESFSSLSTGSVLSPDGHDYSQDDDDDISTDYNSDHYDDLSSDNGSDNEDDNSTIHGRSNSMSSNQLSSSKGKERFFWQYNVQAKGPKGKRLVFQSKLEDPHVLNEVTDPVFSPNCSVRGIKVYKHSGKARKGDGNDLTPNPRKLHNIGKELDRLSRTINDMTPVSELPFNVRPKSRKEKNKLASRACRLKKKAQHEANKIKLFGLEIEHKRLLNAISDIKQNLALKYRKQNVGENADEVEQQIERIYKHAIGK</sequence>
<evidence type="ECO:0000313" key="4">
    <source>
        <dbReference type="Proteomes" id="UP000037069"/>
    </source>
</evidence>
<feature type="compositionally biased region" description="Low complexity" evidence="1">
    <location>
        <begin position="64"/>
        <end position="86"/>
    </location>
</feature>
<dbReference type="Proteomes" id="UP000037069">
    <property type="component" value="Unassembled WGS sequence"/>
</dbReference>
<dbReference type="InterPro" id="IPR004827">
    <property type="entry name" value="bZIP"/>
</dbReference>
<keyword evidence="4" id="KW-1185">Reference proteome</keyword>
<dbReference type="AlphaFoldDB" id="A0A0L0C1I8"/>
<dbReference type="InterPro" id="IPR039165">
    <property type="entry name" value="CREBRF"/>
</dbReference>